<keyword evidence="2" id="KW-0732">Signal</keyword>
<dbReference type="InterPro" id="IPR021242">
    <property type="entry name" value="DUF2799"/>
</dbReference>
<dbReference type="Pfam" id="PF10973">
    <property type="entry name" value="DUF2799"/>
    <property type="match status" value="1"/>
</dbReference>
<dbReference type="AlphaFoldDB" id="A0ABD6X889"/>
<accession>A0ABD6X889</accession>
<keyword evidence="1" id="KW-0175">Coiled coil</keyword>
<reference evidence="3 4" key="1">
    <citation type="submission" date="2018-03" db="EMBL/GenBank/DDBJ databases">
        <title>Whole genome sequencing of Histamine producing bacteria.</title>
        <authorList>
            <person name="Butler K."/>
        </authorList>
    </citation>
    <scope>NUCLEOTIDE SEQUENCE [LARGE SCALE GENOMIC DNA]</scope>
    <source>
        <strain evidence="3 4">BT-6</strain>
    </source>
</reference>
<organism evidence="3 4">
    <name type="scientific">Photobacterium damselae</name>
    <dbReference type="NCBI Taxonomy" id="38293"/>
    <lineage>
        <taxon>Bacteria</taxon>
        <taxon>Pseudomonadati</taxon>
        <taxon>Pseudomonadota</taxon>
        <taxon>Gammaproteobacteria</taxon>
        <taxon>Vibrionales</taxon>
        <taxon>Vibrionaceae</taxon>
        <taxon>Photobacterium</taxon>
    </lineage>
</organism>
<feature type="coiled-coil region" evidence="1">
    <location>
        <begin position="120"/>
        <end position="202"/>
    </location>
</feature>
<evidence type="ECO:0000256" key="1">
    <source>
        <dbReference type="SAM" id="Coils"/>
    </source>
</evidence>
<sequence length="206" mass="23864">MFLRAKLLMFSLSTVIILSGCSAMNENECRTANWYSLGYTDGMNGSDMANSLSNRSSACAEYNVAVNFNQYKSGYEQGVVAFCTESNGYYVASNGYNYRGICPKNLENQFLKGYQQGRKLNQLRQQASEIKDQLDQAEFDNNYQQSEIKRLKNKLIYDELTPRKRQAILQQLEQFQDNQSNIDHLQLEYAKAKQQIEDFKRNHSRY</sequence>
<protein>
    <submittedName>
        <fullName evidence="3">DUF2799 domain-containing protein</fullName>
    </submittedName>
</protein>
<evidence type="ECO:0000313" key="4">
    <source>
        <dbReference type="Proteomes" id="UP000241404"/>
    </source>
</evidence>
<dbReference type="Proteomes" id="UP000241404">
    <property type="component" value="Unassembled WGS sequence"/>
</dbReference>
<proteinExistence type="predicted"/>
<evidence type="ECO:0000256" key="2">
    <source>
        <dbReference type="SAM" id="SignalP"/>
    </source>
</evidence>
<dbReference type="PROSITE" id="PS51257">
    <property type="entry name" value="PROKAR_LIPOPROTEIN"/>
    <property type="match status" value="1"/>
</dbReference>
<feature type="signal peptide" evidence="2">
    <location>
        <begin position="1"/>
        <end position="25"/>
    </location>
</feature>
<dbReference type="EMBL" id="PYMM01000001">
    <property type="protein sequence ID" value="PSU18916.1"/>
    <property type="molecule type" value="Genomic_DNA"/>
</dbReference>
<name>A0ABD6X889_PHODM</name>
<comment type="caution">
    <text evidence="3">The sequence shown here is derived from an EMBL/GenBank/DDBJ whole genome shotgun (WGS) entry which is preliminary data.</text>
</comment>
<evidence type="ECO:0000313" key="3">
    <source>
        <dbReference type="EMBL" id="PSU18916.1"/>
    </source>
</evidence>
<gene>
    <name evidence="3" type="ORF">CTM90_02780</name>
</gene>
<feature type="chain" id="PRO_5044815679" evidence="2">
    <location>
        <begin position="26"/>
        <end position="206"/>
    </location>
</feature>